<evidence type="ECO:0000313" key="7">
    <source>
        <dbReference type="EMBL" id="GLY84032.1"/>
    </source>
</evidence>
<keyword evidence="8" id="KW-1185">Reference proteome</keyword>
<dbReference type="AlphaFoldDB" id="A0A9W6S1Q2"/>
<comment type="similarity">
    <text evidence="1 4">Belongs to the D-isomer specific 2-hydroxyacid dehydrogenase family.</text>
</comment>
<dbReference type="InterPro" id="IPR006139">
    <property type="entry name" value="D-isomer_2_OHA_DH_cat_dom"/>
</dbReference>
<dbReference type="CDD" id="cd12175">
    <property type="entry name" value="2-Hacid_dh_11"/>
    <property type="match status" value="1"/>
</dbReference>
<dbReference type="PANTHER" id="PTHR10996">
    <property type="entry name" value="2-HYDROXYACID DEHYDROGENASE-RELATED"/>
    <property type="match status" value="1"/>
</dbReference>
<dbReference type="EMBL" id="BSTK01000002">
    <property type="protein sequence ID" value="GLY84032.1"/>
    <property type="molecule type" value="Genomic_DNA"/>
</dbReference>
<name>A0A9W6S1Q2_9ACTN</name>
<dbReference type="GO" id="GO:0030267">
    <property type="term" value="F:glyoxylate reductase (NADPH) activity"/>
    <property type="evidence" value="ECO:0007669"/>
    <property type="project" value="TreeGrafter"/>
</dbReference>
<evidence type="ECO:0000256" key="4">
    <source>
        <dbReference type="RuleBase" id="RU003719"/>
    </source>
</evidence>
<evidence type="ECO:0000256" key="1">
    <source>
        <dbReference type="ARBA" id="ARBA00005854"/>
    </source>
</evidence>
<dbReference type="SUPFAM" id="SSF52283">
    <property type="entry name" value="Formate/glycerate dehydrogenase catalytic domain-like"/>
    <property type="match status" value="1"/>
</dbReference>
<dbReference type="Proteomes" id="UP001165074">
    <property type="component" value="Unassembled WGS sequence"/>
</dbReference>
<dbReference type="GO" id="GO:0005829">
    <property type="term" value="C:cytosol"/>
    <property type="evidence" value="ECO:0007669"/>
    <property type="project" value="TreeGrafter"/>
</dbReference>
<evidence type="ECO:0000259" key="6">
    <source>
        <dbReference type="Pfam" id="PF02826"/>
    </source>
</evidence>
<evidence type="ECO:0000313" key="8">
    <source>
        <dbReference type="Proteomes" id="UP001165074"/>
    </source>
</evidence>
<dbReference type="GO" id="GO:0016618">
    <property type="term" value="F:hydroxypyruvate reductase [NAD(P)H] activity"/>
    <property type="evidence" value="ECO:0007669"/>
    <property type="project" value="TreeGrafter"/>
</dbReference>
<dbReference type="InterPro" id="IPR050223">
    <property type="entry name" value="D-isomer_2-hydroxyacid_DH"/>
</dbReference>
<dbReference type="GO" id="GO:0051287">
    <property type="term" value="F:NAD binding"/>
    <property type="evidence" value="ECO:0007669"/>
    <property type="project" value="InterPro"/>
</dbReference>
<dbReference type="InterPro" id="IPR006140">
    <property type="entry name" value="D-isomer_DH_NAD-bd"/>
</dbReference>
<dbReference type="SUPFAM" id="SSF51735">
    <property type="entry name" value="NAD(P)-binding Rossmann-fold domains"/>
    <property type="match status" value="1"/>
</dbReference>
<dbReference type="InterPro" id="IPR036291">
    <property type="entry name" value="NAD(P)-bd_dom_sf"/>
</dbReference>
<dbReference type="PANTHER" id="PTHR10996:SF178">
    <property type="entry name" value="2-HYDROXYACID DEHYDROGENASE YGL185C-RELATED"/>
    <property type="match status" value="1"/>
</dbReference>
<accession>A0A9W6S1Q2</accession>
<sequence length="336" mass="35244">MSAPDDRSGLVNGTPWRLLALMPLDEEVNRGLFEPLGAEVSVPATRDRDGLRAALSEAELVVGDFTGTLAMDAEAVASAPRLAFVQMPSVGVDSCDLDALTGANVPVANAAGANTRSVAEWALAAALDLSRRLTWSDRRMRAGGWPQLEAATHGADELGGRRVGILGMGAIGTEAARLFAAIGCPVAYWSRRRRPDGVYKELDELLATSDVLVVCLPLTAETRGLLGPERLALLPDGALLINVARGGIAPDDAVLAALDGGRLAGAALDVYDQEPLPADHPLRGHDDVLLSPHAAGGTRRAQSNIITKVMDNVRAAIEGRPVSDVVNGVDAVIRRR</sequence>
<keyword evidence="3" id="KW-0520">NAD</keyword>
<protein>
    <submittedName>
        <fullName evidence="7">2-hydroxyacid dehydrogenase</fullName>
    </submittedName>
</protein>
<reference evidence="7" key="1">
    <citation type="submission" date="2023-03" db="EMBL/GenBank/DDBJ databases">
        <title>Actinoallomurus iriomotensis NBRC 103684.</title>
        <authorList>
            <person name="Ichikawa N."/>
            <person name="Sato H."/>
            <person name="Tonouchi N."/>
        </authorList>
    </citation>
    <scope>NUCLEOTIDE SEQUENCE</scope>
    <source>
        <strain evidence="7">NBRC 103684</strain>
    </source>
</reference>
<proteinExistence type="inferred from homology"/>
<evidence type="ECO:0000259" key="5">
    <source>
        <dbReference type="Pfam" id="PF00389"/>
    </source>
</evidence>
<feature type="domain" description="D-isomer specific 2-hydroxyacid dehydrogenase NAD-binding" evidence="6">
    <location>
        <begin position="124"/>
        <end position="295"/>
    </location>
</feature>
<evidence type="ECO:0000256" key="3">
    <source>
        <dbReference type="ARBA" id="ARBA00023027"/>
    </source>
</evidence>
<dbReference type="Pfam" id="PF00389">
    <property type="entry name" value="2-Hacid_dh"/>
    <property type="match status" value="1"/>
</dbReference>
<comment type="caution">
    <text evidence="7">The sequence shown here is derived from an EMBL/GenBank/DDBJ whole genome shotgun (WGS) entry which is preliminary data.</text>
</comment>
<dbReference type="RefSeq" id="WP_285568803.1">
    <property type="nucleotide sequence ID" value="NZ_BSTK01000002.1"/>
</dbReference>
<evidence type="ECO:0000256" key="2">
    <source>
        <dbReference type="ARBA" id="ARBA00023002"/>
    </source>
</evidence>
<feature type="domain" description="D-isomer specific 2-hydroxyacid dehydrogenase catalytic" evidence="5">
    <location>
        <begin position="34"/>
        <end position="327"/>
    </location>
</feature>
<dbReference type="Pfam" id="PF02826">
    <property type="entry name" value="2-Hacid_dh_C"/>
    <property type="match status" value="1"/>
</dbReference>
<organism evidence="7 8">
    <name type="scientific">Actinoallomurus iriomotensis</name>
    <dbReference type="NCBI Taxonomy" id="478107"/>
    <lineage>
        <taxon>Bacteria</taxon>
        <taxon>Bacillati</taxon>
        <taxon>Actinomycetota</taxon>
        <taxon>Actinomycetes</taxon>
        <taxon>Streptosporangiales</taxon>
        <taxon>Thermomonosporaceae</taxon>
        <taxon>Actinoallomurus</taxon>
    </lineage>
</organism>
<keyword evidence="2 4" id="KW-0560">Oxidoreductase</keyword>
<dbReference type="Gene3D" id="3.40.50.720">
    <property type="entry name" value="NAD(P)-binding Rossmann-like Domain"/>
    <property type="match status" value="2"/>
</dbReference>
<gene>
    <name evidence="7" type="ORF">Airi02_019610</name>
</gene>